<dbReference type="EMBL" id="GGEC01052201">
    <property type="protein sequence ID" value="MBX32685.1"/>
    <property type="molecule type" value="Transcribed_RNA"/>
</dbReference>
<feature type="transmembrane region" description="Helical" evidence="1">
    <location>
        <begin position="102"/>
        <end position="119"/>
    </location>
</feature>
<sequence length="121" mass="14620">MITTLSFGNYILEELWAGFWGNIIREKLCLTLLYASQLQHLWHILGRKICRSLLALNYFMHSFDKKMSMFTLFHWSVLYPSYNPFKYCHILVYFIATDAHGYRLSFILFFLYSFCYFHINT</sequence>
<feature type="transmembrane region" description="Helical" evidence="1">
    <location>
        <begin position="72"/>
        <end position="96"/>
    </location>
</feature>
<keyword evidence="1" id="KW-0812">Transmembrane</keyword>
<reference evidence="2" key="1">
    <citation type="submission" date="2018-02" db="EMBL/GenBank/DDBJ databases">
        <title>Rhizophora mucronata_Transcriptome.</title>
        <authorList>
            <person name="Meera S.P."/>
            <person name="Sreeshan A."/>
            <person name="Augustine A."/>
        </authorList>
    </citation>
    <scope>NUCLEOTIDE SEQUENCE</scope>
    <source>
        <tissue evidence="2">Leaf</tissue>
    </source>
</reference>
<evidence type="ECO:0000313" key="2">
    <source>
        <dbReference type="EMBL" id="MBX32685.1"/>
    </source>
</evidence>
<dbReference type="AlphaFoldDB" id="A0A2P2MR51"/>
<keyword evidence="1" id="KW-1133">Transmembrane helix</keyword>
<organism evidence="2">
    <name type="scientific">Rhizophora mucronata</name>
    <name type="common">Asiatic mangrove</name>
    <dbReference type="NCBI Taxonomy" id="61149"/>
    <lineage>
        <taxon>Eukaryota</taxon>
        <taxon>Viridiplantae</taxon>
        <taxon>Streptophyta</taxon>
        <taxon>Embryophyta</taxon>
        <taxon>Tracheophyta</taxon>
        <taxon>Spermatophyta</taxon>
        <taxon>Magnoliopsida</taxon>
        <taxon>eudicotyledons</taxon>
        <taxon>Gunneridae</taxon>
        <taxon>Pentapetalae</taxon>
        <taxon>rosids</taxon>
        <taxon>fabids</taxon>
        <taxon>Malpighiales</taxon>
        <taxon>Rhizophoraceae</taxon>
        <taxon>Rhizophora</taxon>
    </lineage>
</organism>
<accession>A0A2P2MR51</accession>
<protein>
    <submittedName>
        <fullName evidence="2">Uncharacterized protein MANES_09G147900</fullName>
    </submittedName>
</protein>
<evidence type="ECO:0000256" key="1">
    <source>
        <dbReference type="SAM" id="Phobius"/>
    </source>
</evidence>
<keyword evidence="1" id="KW-0472">Membrane</keyword>
<proteinExistence type="predicted"/>
<name>A0A2P2MR51_RHIMU</name>